<sequence>MKIICNATPLINFASINRLDLLKFLFVEMVIPQAVYSETVESGFRSSETIVKGIEAGWLKVKSVPEMPDSISLELDAGEREVIALARTQQKTRVFLDEKRARKVAQGLDLKVIGTLGILILAKQNQIIPKVKPLLDSMITEAQYWVNQSLYDNVLQAVSEDETEKLSPGVEDKNEGMRENPGF</sequence>
<dbReference type="RefSeq" id="WP_261237248.1">
    <property type="nucleotide sequence ID" value="NZ_JAMXFA010000050.1"/>
</dbReference>
<dbReference type="PANTHER" id="PTHR39550">
    <property type="entry name" value="SLL0658 PROTEIN"/>
    <property type="match status" value="1"/>
</dbReference>
<dbReference type="Proteomes" id="UP001525961">
    <property type="component" value="Unassembled WGS sequence"/>
</dbReference>
<name>A0ABT2NEV6_9CYAN</name>
<proteinExistence type="predicted"/>
<organism evidence="2 3">
    <name type="scientific">Laspinema olomoucense D3b</name>
    <dbReference type="NCBI Taxonomy" id="2953688"/>
    <lineage>
        <taxon>Bacteria</taxon>
        <taxon>Bacillati</taxon>
        <taxon>Cyanobacteriota</taxon>
        <taxon>Cyanophyceae</taxon>
        <taxon>Oscillatoriophycideae</taxon>
        <taxon>Oscillatoriales</taxon>
        <taxon>Laspinemataceae</taxon>
        <taxon>Laspinema</taxon>
        <taxon>Laspinema olomoucense</taxon>
    </lineage>
</organism>
<keyword evidence="3" id="KW-1185">Reference proteome</keyword>
<feature type="region of interest" description="Disordered" evidence="1">
    <location>
        <begin position="162"/>
        <end position="183"/>
    </location>
</feature>
<feature type="compositionally biased region" description="Basic and acidic residues" evidence="1">
    <location>
        <begin position="170"/>
        <end position="183"/>
    </location>
</feature>
<evidence type="ECO:0000313" key="2">
    <source>
        <dbReference type="EMBL" id="MCT7981016.1"/>
    </source>
</evidence>
<accession>A0ABT2NEV6</accession>
<dbReference type="PANTHER" id="PTHR39550:SF1">
    <property type="entry name" value="SLL0658 PROTEIN"/>
    <property type="match status" value="1"/>
</dbReference>
<evidence type="ECO:0000256" key="1">
    <source>
        <dbReference type="SAM" id="MobiDB-lite"/>
    </source>
</evidence>
<dbReference type="EMBL" id="JAMXFA010000050">
    <property type="protein sequence ID" value="MCT7981016.1"/>
    <property type="molecule type" value="Genomic_DNA"/>
</dbReference>
<dbReference type="InterPro" id="IPR021799">
    <property type="entry name" value="PIN-like_prokaryotic"/>
</dbReference>
<gene>
    <name evidence="2" type="ORF">NG792_25140</name>
</gene>
<protein>
    <submittedName>
        <fullName evidence="2">DUF3368 domain-containing protein</fullName>
    </submittedName>
</protein>
<comment type="caution">
    <text evidence="2">The sequence shown here is derived from an EMBL/GenBank/DDBJ whole genome shotgun (WGS) entry which is preliminary data.</text>
</comment>
<evidence type="ECO:0000313" key="3">
    <source>
        <dbReference type="Proteomes" id="UP001525961"/>
    </source>
</evidence>
<dbReference type="Pfam" id="PF11848">
    <property type="entry name" value="DUF3368"/>
    <property type="match status" value="1"/>
</dbReference>
<reference evidence="2 3" key="1">
    <citation type="journal article" date="2022" name="Front. Microbiol.">
        <title>High genomic differentiation and limited gene flow indicate recent cryptic speciation within the genus Laspinema (cyanobacteria).</title>
        <authorList>
            <person name="Stanojkovic A."/>
            <person name="Skoupy S."/>
            <person name="Skaloud P."/>
            <person name="Dvorak P."/>
        </authorList>
    </citation>
    <scope>NUCLEOTIDE SEQUENCE [LARGE SCALE GENOMIC DNA]</scope>
    <source>
        <strain evidence="2 3">D3b</strain>
    </source>
</reference>